<dbReference type="Pfam" id="PF01794">
    <property type="entry name" value="Ferric_reduct"/>
    <property type="match status" value="1"/>
</dbReference>
<keyword evidence="8 13" id="KW-1133">Transmembrane helix</keyword>
<dbReference type="AlphaFoldDB" id="A0A975SM72"/>
<dbReference type="GO" id="GO:0016020">
    <property type="term" value="C:membrane"/>
    <property type="evidence" value="ECO:0007669"/>
    <property type="project" value="UniProtKB-SubCell"/>
</dbReference>
<dbReference type="GO" id="GO:0016491">
    <property type="term" value="F:oxidoreductase activity"/>
    <property type="evidence" value="ECO:0007669"/>
    <property type="project" value="UniProtKB-KW"/>
</dbReference>
<keyword evidence="4 13" id="KW-0812">Transmembrane</keyword>
<evidence type="ECO:0000313" key="15">
    <source>
        <dbReference type="EMBL" id="QWT48895.1"/>
    </source>
</evidence>
<dbReference type="InterPro" id="IPR017927">
    <property type="entry name" value="FAD-bd_FR_type"/>
</dbReference>
<keyword evidence="9" id="KW-0560">Oxidoreductase</keyword>
<keyword evidence="7" id="KW-0274">FAD</keyword>
<name>A0A975SM72_9RHOO</name>
<dbReference type="GO" id="GO:0050660">
    <property type="term" value="F:flavin adenine dinucleotide binding"/>
    <property type="evidence" value="ECO:0007669"/>
    <property type="project" value="TreeGrafter"/>
</dbReference>
<dbReference type="InterPro" id="IPR013130">
    <property type="entry name" value="Fe3_Rdtase_TM_dom"/>
</dbReference>
<evidence type="ECO:0000256" key="9">
    <source>
        <dbReference type="ARBA" id="ARBA00023002"/>
    </source>
</evidence>
<keyword evidence="6" id="KW-0479">Metal-binding</keyword>
<dbReference type="InterPro" id="IPR013112">
    <property type="entry name" value="FAD-bd_8"/>
</dbReference>
<dbReference type="PROSITE" id="PS51384">
    <property type="entry name" value="FAD_FR"/>
    <property type="match status" value="1"/>
</dbReference>
<evidence type="ECO:0000256" key="7">
    <source>
        <dbReference type="ARBA" id="ARBA00022827"/>
    </source>
</evidence>
<dbReference type="Proteomes" id="UP000683428">
    <property type="component" value="Chromosome"/>
</dbReference>
<feature type="domain" description="FAD-binding FR-type" evidence="14">
    <location>
        <begin position="221"/>
        <end position="320"/>
    </location>
</feature>
<reference evidence="15" key="1">
    <citation type="submission" date="2020-11" db="EMBL/GenBank/DDBJ databases">
        <title>Azospira inquinata sp. nov.</title>
        <authorList>
            <person name="Moe W.M."/>
            <person name="Mikes M.C."/>
        </authorList>
    </citation>
    <scope>NUCLEOTIDE SEQUENCE</scope>
    <source>
        <strain evidence="15">Azo-3</strain>
    </source>
</reference>
<dbReference type="Pfam" id="PF08022">
    <property type="entry name" value="FAD_binding_8"/>
    <property type="match status" value="1"/>
</dbReference>
<evidence type="ECO:0000256" key="13">
    <source>
        <dbReference type="SAM" id="Phobius"/>
    </source>
</evidence>
<feature type="transmembrane region" description="Helical" evidence="13">
    <location>
        <begin position="81"/>
        <end position="97"/>
    </location>
</feature>
<keyword evidence="5" id="KW-0001">2Fe-2S</keyword>
<accession>A0A975SM72</accession>
<keyword evidence="10" id="KW-0408">Iron</keyword>
<comment type="cofactor">
    <cofactor evidence="1">
        <name>FAD</name>
        <dbReference type="ChEBI" id="CHEBI:57692"/>
    </cofactor>
</comment>
<evidence type="ECO:0000256" key="12">
    <source>
        <dbReference type="ARBA" id="ARBA00023136"/>
    </source>
</evidence>
<evidence type="ECO:0000256" key="1">
    <source>
        <dbReference type="ARBA" id="ARBA00001974"/>
    </source>
</evidence>
<evidence type="ECO:0000256" key="10">
    <source>
        <dbReference type="ARBA" id="ARBA00023004"/>
    </source>
</evidence>
<feature type="transmembrane region" description="Helical" evidence="13">
    <location>
        <begin position="194"/>
        <end position="215"/>
    </location>
</feature>
<evidence type="ECO:0000259" key="14">
    <source>
        <dbReference type="PROSITE" id="PS51384"/>
    </source>
</evidence>
<dbReference type="GO" id="GO:0051537">
    <property type="term" value="F:2 iron, 2 sulfur cluster binding"/>
    <property type="evidence" value="ECO:0007669"/>
    <property type="project" value="UniProtKB-KW"/>
</dbReference>
<gene>
    <name evidence="15" type="ORF">Azoinq_13875</name>
</gene>
<feature type="transmembrane region" description="Helical" evidence="13">
    <location>
        <begin position="39"/>
        <end position="60"/>
    </location>
</feature>
<dbReference type="EMBL" id="CP064782">
    <property type="protein sequence ID" value="QWT48895.1"/>
    <property type="molecule type" value="Genomic_DNA"/>
</dbReference>
<keyword evidence="11" id="KW-0411">Iron-sulfur</keyword>
<organism evidence="15 16">
    <name type="scientific">Azospira inquinata</name>
    <dbReference type="NCBI Taxonomy" id="2785627"/>
    <lineage>
        <taxon>Bacteria</taxon>
        <taxon>Pseudomonadati</taxon>
        <taxon>Pseudomonadota</taxon>
        <taxon>Betaproteobacteria</taxon>
        <taxon>Rhodocyclales</taxon>
        <taxon>Rhodocyclaceae</taxon>
        <taxon>Azospira</taxon>
    </lineage>
</organism>
<evidence type="ECO:0000256" key="3">
    <source>
        <dbReference type="ARBA" id="ARBA00022630"/>
    </source>
</evidence>
<evidence type="ECO:0000256" key="6">
    <source>
        <dbReference type="ARBA" id="ARBA00022723"/>
    </source>
</evidence>
<keyword evidence="3" id="KW-0285">Flavoprotein</keyword>
<feature type="transmembrane region" description="Helical" evidence="13">
    <location>
        <begin position="142"/>
        <end position="159"/>
    </location>
</feature>
<evidence type="ECO:0000256" key="8">
    <source>
        <dbReference type="ARBA" id="ARBA00022989"/>
    </source>
</evidence>
<proteinExistence type="predicted"/>
<dbReference type="CDD" id="cd06198">
    <property type="entry name" value="FNR_like_3"/>
    <property type="match status" value="1"/>
</dbReference>
<dbReference type="InterPro" id="IPR050415">
    <property type="entry name" value="MRET"/>
</dbReference>
<dbReference type="PANTHER" id="PTHR47354">
    <property type="entry name" value="NADH OXIDOREDUCTASE HCR"/>
    <property type="match status" value="1"/>
</dbReference>
<dbReference type="RefSeq" id="WP_216128311.1">
    <property type="nucleotide sequence ID" value="NZ_CP064782.1"/>
</dbReference>
<evidence type="ECO:0000256" key="11">
    <source>
        <dbReference type="ARBA" id="ARBA00023014"/>
    </source>
</evidence>
<sequence>MKTLTRSFWAALTVLFLAWWITDQPDFSQLGDFFAWRKLLMQASGVVLMGVMSLAMILAVRPLFLERRLGGLDKLYRLHKWLGISALVLSLGHWLLAQGPKWLVGLGWLTRPARHGRPPLPDGSWQQVLQHLHGPAEQVGEWAFYAAALLMILALVKYFPYRRFFQTHRLFPLVYLALVFHSVVLLKADYWSGPVGLIMALLLTLGTVAAFLTLFGRRAGRRPVTGKILAREVHPESGVLSLEIQVPQGWPGHQAGQFAYLTFHHEEGAHPFTISSAWHGDGRLRFMIKALGDYTRRLPQELAVGDPVRVEGPYGQFTFGGKPRQIWIGAGIGITPFLARLDALGSAPKPSEIDLFHATATYDASAVERLTRAAAQAGVKLHLLWEQRDGRLDVERLCQVVPDWQQAEVWFCGPQAFGRAMETGLRGRGLAAGCFHQELFAMR</sequence>
<protein>
    <submittedName>
        <fullName evidence="15">Ferric reductase-like transmembrane domain-containing protein</fullName>
    </submittedName>
</protein>
<evidence type="ECO:0000256" key="5">
    <source>
        <dbReference type="ARBA" id="ARBA00022714"/>
    </source>
</evidence>
<dbReference type="PANTHER" id="PTHR47354:SF8">
    <property type="entry name" value="1,2-PHENYLACETYL-COA EPOXIDASE, SUBUNIT E"/>
    <property type="match status" value="1"/>
</dbReference>
<keyword evidence="16" id="KW-1185">Reference proteome</keyword>
<dbReference type="KEGG" id="aiq:Azoinq_13875"/>
<dbReference type="GO" id="GO:0046872">
    <property type="term" value="F:metal ion binding"/>
    <property type="evidence" value="ECO:0007669"/>
    <property type="project" value="UniProtKB-KW"/>
</dbReference>
<keyword evidence="12 13" id="KW-0472">Membrane</keyword>
<comment type="subcellular location">
    <subcellularLocation>
        <location evidence="2">Membrane</location>
        <topology evidence="2">Multi-pass membrane protein</topology>
    </subcellularLocation>
</comment>
<feature type="transmembrane region" description="Helical" evidence="13">
    <location>
        <begin position="171"/>
        <end position="188"/>
    </location>
</feature>
<evidence type="ECO:0000313" key="16">
    <source>
        <dbReference type="Proteomes" id="UP000683428"/>
    </source>
</evidence>
<evidence type="ECO:0000256" key="2">
    <source>
        <dbReference type="ARBA" id="ARBA00004141"/>
    </source>
</evidence>
<evidence type="ECO:0000256" key="4">
    <source>
        <dbReference type="ARBA" id="ARBA00022692"/>
    </source>
</evidence>